<organism evidence="1 2">
    <name type="scientific">Pleionea litopenaei</name>
    <dbReference type="NCBI Taxonomy" id="3070815"/>
    <lineage>
        <taxon>Bacteria</taxon>
        <taxon>Pseudomonadati</taxon>
        <taxon>Pseudomonadota</taxon>
        <taxon>Gammaproteobacteria</taxon>
        <taxon>Oceanospirillales</taxon>
        <taxon>Pleioneaceae</taxon>
        <taxon>Pleionea</taxon>
    </lineage>
</organism>
<dbReference type="SUPFAM" id="SSF158997">
    <property type="entry name" value="Trm112p-like"/>
    <property type="match status" value="1"/>
</dbReference>
<sequence>MRNSLLDVIVCPACNGKLKMTQDGLSLFCSFDKLLFEIKDDVPNMLINEASQLNEEDIEGLKLR</sequence>
<evidence type="ECO:0000313" key="2">
    <source>
        <dbReference type="Proteomes" id="UP001239782"/>
    </source>
</evidence>
<reference evidence="1 2" key="1">
    <citation type="submission" date="2023-08" db="EMBL/GenBank/DDBJ databases">
        <title>Pleionea litopenaei sp. nov., isolated from stomach of juvenile Litopenaeus vannamei.</title>
        <authorList>
            <person name="Rho A.M."/>
            <person name="Hwang C.Y."/>
        </authorList>
    </citation>
    <scope>NUCLEOTIDE SEQUENCE [LARGE SCALE GENOMIC DNA]</scope>
    <source>
        <strain evidence="1 2">HL-JVS1</strain>
    </source>
</reference>
<dbReference type="Proteomes" id="UP001239782">
    <property type="component" value="Chromosome"/>
</dbReference>
<evidence type="ECO:0000313" key="1">
    <source>
        <dbReference type="EMBL" id="WMS88042.1"/>
    </source>
</evidence>
<dbReference type="InterPro" id="IPR005651">
    <property type="entry name" value="Trm112-like"/>
</dbReference>
<protein>
    <submittedName>
        <fullName evidence="1">Uncharacterized protein</fullName>
    </submittedName>
</protein>
<dbReference type="Gene3D" id="2.20.25.10">
    <property type="match status" value="1"/>
</dbReference>
<dbReference type="Pfam" id="PF03966">
    <property type="entry name" value="Trm112p"/>
    <property type="match status" value="1"/>
</dbReference>
<keyword evidence="2" id="KW-1185">Reference proteome</keyword>
<accession>A0AA51X780</accession>
<proteinExistence type="predicted"/>
<dbReference type="AlphaFoldDB" id="A0AA51X780"/>
<dbReference type="RefSeq" id="WP_309203231.1">
    <property type="nucleotide sequence ID" value="NZ_CP133548.1"/>
</dbReference>
<gene>
    <name evidence="1" type="ORF">Q9312_03785</name>
</gene>
<name>A0AA51X780_9GAMM</name>
<dbReference type="EMBL" id="CP133548">
    <property type="protein sequence ID" value="WMS88042.1"/>
    <property type="molecule type" value="Genomic_DNA"/>
</dbReference>
<dbReference type="KEGG" id="plei:Q9312_03785"/>